<dbReference type="InterPro" id="IPR019587">
    <property type="entry name" value="Polyketide_cyclase/dehydratase"/>
</dbReference>
<reference evidence="1 2" key="1">
    <citation type="submission" date="2023-06" db="EMBL/GenBank/DDBJ databases">
        <authorList>
            <person name="Yushchuk O."/>
            <person name="Binda E."/>
            <person name="Ruckert-Reed C."/>
            <person name="Fedorenko V."/>
            <person name="Kalinowski J."/>
            <person name="Marinelli F."/>
        </authorList>
    </citation>
    <scope>NUCLEOTIDE SEQUENCE [LARGE SCALE GENOMIC DNA]</scope>
    <source>
        <strain evidence="1 2">NRRL 3884</strain>
    </source>
</reference>
<dbReference type="Pfam" id="PF10604">
    <property type="entry name" value="Polyketide_cyc2"/>
    <property type="match status" value="1"/>
</dbReference>
<organism evidence="1 2">
    <name type="scientific">Actinoplanes oblitus</name>
    <dbReference type="NCBI Taxonomy" id="3040509"/>
    <lineage>
        <taxon>Bacteria</taxon>
        <taxon>Bacillati</taxon>
        <taxon>Actinomycetota</taxon>
        <taxon>Actinomycetes</taxon>
        <taxon>Micromonosporales</taxon>
        <taxon>Micromonosporaceae</taxon>
        <taxon>Actinoplanes</taxon>
    </lineage>
</organism>
<evidence type="ECO:0000313" key="1">
    <source>
        <dbReference type="EMBL" id="WIM93219.1"/>
    </source>
</evidence>
<keyword evidence="2" id="KW-1185">Reference proteome</keyword>
<name>A0ABY8W5W2_9ACTN</name>
<dbReference type="Gene3D" id="3.30.530.20">
    <property type="match status" value="1"/>
</dbReference>
<evidence type="ECO:0000313" key="2">
    <source>
        <dbReference type="Proteomes" id="UP001240150"/>
    </source>
</evidence>
<dbReference type="EMBL" id="CP126980">
    <property type="protein sequence ID" value="WIM93219.1"/>
    <property type="molecule type" value="Genomic_DNA"/>
</dbReference>
<protein>
    <submittedName>
        <fullName evidence="1">SRPBCC family protein</fullName>
    </submittedName>
</protein>
<dbReference type="SUPFAM" id="SSF55961">
    <property type="entry name" value="Bet v1-like"/>
    <property type="match status" value="1"/>
</dbReference>
<proteinExistence type="predicted"/>
<dbReference type="RefSeq" id="WP_284914427.1">
    <property type="nucleotide sequence ID" value="NZ_CP126980.1"/>
</dbReference>
<gene>
    <name evidence="1" type="ORF">ACTOB_005191</name>
</gene>
<dbReference type="Proteomes" id="UP001240150">
    <property type="component" value="Chromosome"/>
</dbReference>
<sequence>MDLVTGAEVSIARVVAVPRERMWELITAVGRIGEWSPETVRIDGPAALVPGARFVGHNRYPDGFVSTVTCEITVVERPATFAYAALDDDGLAASLWRYELTDGEQPGTTLLHQTFRHGPGNTGMRVGAEADERALDRRLTGLCGNMLATIAAMTAMG</sequence>
<accession>A0ABY8W5W2</accession>
<dbReference type="CDD" id="cd07812">
    <property type="entry name" value="SRPBCC"/>
    <property type="match status" value="1"/>
</dbReference>
<dbReference type="InterPro" id="IPR023393">
    <property type="entry name" value="START-like_dom_sf"/>
</dbReference>